<organism evidence="1">
    <name type="scientific">Rosellinia necatrix</name>
    <name type="common">White root-rot fungus</name>
    <dbReference type="NCBI Taxonomy" id="77044"/>
    <lineage>
        <taxon>Eukaryota</taxon>
        <taxon>Fungi</taxon>
        <taxon>Dikarya</taxon>
        <taxon>Ascomycota</taxon>
        <taxon>Pezizomycotina</taxon>
        <taxon>Sordariomycetes</taxon>
        <taxon>Xylariomycetidae</taxon>
        <taxon>Xylariales</taxon>
        <taxon>Xylariaceae</taxon>
        <taxon>Rosellinia</taxon>
    </lineage>
</organism>
<evidence type="ECO:0008006" key="3">
    <source>
        <dbReference type="Google" id="ProtNLM"/>
    </source>
</evidence>
<dbReference type="AlphaFoldDB" id="A0A1W2TSN9"/>
<dbReference type="OrthoDB" id="4724438at2759"/>
<accession>A0A1W2TSN9</accession>
<dbReference type="Proteomes" id="UP000054516">
    <property type="component" value="Unassembled WGS sequence"/>
</dbReference>
<name>A0A1W2TSN9_ROSNE</name>
<dbReference type="EMBL" id="DF977510">
    <property type="protein sequence ID" value="GAP91560.1"/>
    <property type="molecule type" value="Genomic_DNA"/>
</dbReference>
<evidence type="ECO:0000313" key="1">
    <source>
        <dbReference type="EMBL" id="GAP91560.1"/>
    </source>
</evidence>
<reference evidence="1" key="1">
    <citation type="submission" date="2016-03" db="EMBL/GenBank/DDBJ databases">
        <title>Draft genome sequence of Rosellinia necatrix.</title>
        <authorList>
            <person name="Kanematsu S."/>
        </authorList>
    </citation>
    <scope>NUCLEOTIDE SEQUENCE [LARGE SCALE GENOMIC DNA]</scope>
    <source>
        <strain evidence="1">W97</strain>
    </source>
</reference>
<sequence>MTSMISGEEHTPSKSLQNTGLLVYRYRTSEPELFVRYSSTDKVFSYSIPNREPYLGETALETAMRVGLTSLGVEIPEDKLSYRESAVIENLGDSTRIRVFLLEATPEFEELALMRNFRGWKYTWVSLKSFDRLWLHPDIGLTPASLRAIIPKET</sequence>
<evidence type="ECO:0000313" key="2">
    <source>
        <dbReference type="Proteomes" id="UP000054516"/>
    </source>
</evidence>
<proteinExistence type="predicted"/>
<protein>
    <recommendedName>
        <fullName evidence="3">Nudix hydrolase domain-containing protein</fullName>
    </recommendedName>
</protein>
<keyword evidence="2" id="KW-1185">Reference proteome</keyword>
<gene>
    <name evidence="1" type="ORF">SAMD00023353_6500300</name>
</gene>